<dbReference type="Pfam" id="PF13583">
    <property type="entry name" value="Reprolysin_4"/>
    <property type="match status" value="1"/>
</dbReference>
<gene>
    <name evidence="1" type="ORF">MNBD_PLANCTO03-1535</name>
</gene>
<dbReference type="InterPro" id="IPR024079">
    <property type="entry name" value="MetalloPept_cat_dom_sf"/>
</dbReference>
<sequence>MVMQMRIGCGCVRTLVGVVGILFGMDSPVLAQDGLSWDGAWRYLAEPPAGLMEAEGWVRPVHFGLFRADLGELSRGLAAAPLENTPEAIEQPMMIAVPMPTGEYQAFEIVESPVMEPELQQKYPEIRTYVGQGLDDPAATIRLDLTPHGFHAQVLSPHGRVMVDPLNRGDSLYYASYYARDNVRQSDWGCDGPLEPPVRSPVMSGGGGNSRFGETLRTYRLANAATGEYTQFHGGSVADGMAAITTAVNRITGVYEQEVAVRLVLVANNDQVVFTNGGSDPYSNNNGGAMLSQNISTCNSRIGSANYDIGHVFSTGGGGVAYLGVVCTSFKAGGVTGLGNPNGDNFYIDYVAHEMGHQFGANHTFNSSASSCGGGNRSGSNAYEPGSASTIMGYAGICGVDNIQNNSDAYFTSNSFDAIRSYTNNGSGNGCAVKTSTGNTGPTVGAGPAFSIPIGTPFMLTATGNDPDGDTLTYCWEERDRGPAARLTDPDDGQFPLNRSYTGTLDPSRTVPRMATILANTTDKRDRLPEVGRSYVWRVTARDNRAGGGGVATSQVTHTVVGSAGPFDVTMPAGGEVWQG</sequence>
<evidence type="ECO:0008006" key="2">
    <source>
        <dbReference type="Google" id="ProtNLM"/>
    </source>
</evidence>
<dbReference type="GO" id="GO:0008237">
    <property type="term" value="F:metallopeptidase activity"/>
    <property type="evidence" value="ECO:0007669"/>
    <property type="project" value="InterPro"/>
</dbReference>
<dbReference type="EMBL" id="UOGK01000093">
    <property type="protein sequence ID" value="VAX37016.1"/>
    <property type="molecule type" value="Genomic_DNA"/>
</dbReference>
<dbReference type="AlphaFoldDB" id="A0A3B1D297"/>
<accession>A0A3B1D297</accession>
<organism evidence="1">
    <name type="scientific">hydrothermal vent metagenome</name>
    <dbReference type="NCBI Taxonomy" id="652676"/>
    <lineage>
        <taxon>unclassified sequences</taxon>
        <taxon>metagenomes</taxon>
        <taxon>ecological metagenomes</taxon>
    </lineage>
</organism>
<feature type="non-terminal residue" evidence="1">
    <location>
        <position position="580"/>
    </location>
</feature>
<proteinExistence type="predicted"/>
<name>A0A3B1D297_9ZZZZ</name>
<reference evidence="1" key="1">
    <citation type="submission" date="2018-06" db="EMBL/GenBank/DDBJ databases">
        <authorList>
            <person name="Zhirakovskaya E."/>
        </authorList>
    </citation>
    <scope>NUCLEOTIDE SEQUENCE</scope>
</reference>
<dbReference type="SUPFAM" id="SSF55486">
    <property type="entry name" value="Metalloproteases ('zincins'), catalytic domain"/>
    <property type="match status" value="1"/>
</dbReference>
<dbReference type="Gene3D" id="3.40.390.10">
    <property type="entry name" value="Collagenase (Catalytic Domain)"/>
    <property type="match status" value="1"/>
</dbReference>
<protein>
    <recommendedName>
        <fullName evidence="2">Peptidase M12B domain-containing protein</fullName>
    </recommendedName>
</protein>
<evidence type="ECO:0000313" key="1">
    <source>
        <dbReference type="EMBL" id="VAX37016.1"/>
    </source>
</evidence>